<gene>
    <name evidence="2" type="ORF">IFT62_03660</name>
</gene>
<accession>A0ABR9A2I4</accession>
<name>A0ABR9A2I4_9PSED</name>
<protein>
    <submittedName>
        <fullName evidence="2">Uncharacterized protein</fullName>
    </submittedName>
</protein>
<organism evidence="2 3">
    <name type="scientific">Pseudomonas lutea</name>
    <dbReference type="NCBI Taxonomy" id="243924"/>
    <lineage>
        <taxon>Bacteria</taxon>
        <taxon>Pseudomonadati</taxon>
        <taxon>Pseudomonadota</taxon>
        <taxon>Gammaproteobacteria</taxon>
        <taxon>Pseudomonadales</taxon>
        <taxon>Pseudomonadaceae</taxon>
        <taxon>Pseudomonas</taxon>
    </lineage>
</organism>
<feature type="region of interest" description="Disordered" evidence="1">
    <location>
        <begin position="1"/>
        <end position="26"/>
    </location>
</feature>
<reference evidence="2 3" key="1">
    <citation type="journal article" date="2020" name="FEMS Microbiol. Ecol.">
        <title>Temporal dynamics of bacterial communities during seed development and maturation.</title>
        <authorList>
            <person name="Chesneau G."/>
            <person name="Torres-Cortes G."/>
            <person name="Briand M."/>
            <person name="Darrasse A."/>
            <person name="Preveaux A."/>
            <person name="Marais C."/>
            <person name="Jacques M.A."/>
            <person name="Shade A."/>
            <person name="Barret M."/>
        </authorList>
    </citation>
    <scope>NUCLEOTIDE SEQUENCE [LARGE SCALE GENOMIC DNA]</scope>
    <source>
        <strain evidence="2 3">CFBP13723</strain>
    </source>
</reference>
<keyword evidence="3" id="KW-1185">Reference proteome</keyword>
<dbReference type="Proteomes" id="UP000625247">
    <property type="component" value="Unassembled WGS sequence"/>
</dbReference>
<dbReference type="EMBL" id="JACYNP010000001">
    <property type="protein sequence ID" value="MBD8120300.1"/>
    <property type="molecule type" value="Genomic_DNA"/>
</dbReference>
<sequence>MTKHRAGGRRGDSKTGRDSEGARAWDCSDGITGDSDIVFIVENASRRFSSRSWHQRHEAGRNGHKSLPDPNQQSFHQPFNYLSCSFQLIRDTPGGGSITTIRAFTDDGAPVNSAVIMLNPGEIDACPARRRSSATG</sequence>
<dbReference type="RefSeq" id="WP_191943041.1">
    <property type="nucleotide sequence ID" value="NZ_JACYNP010000001.1"/>
</dbReference>
<evidence type="ECO:0000313" key="3">
    <source>
        <dbReference type="Proteomes" id="UP000625247"/>
    </source>
</evidence>
<evidence type="ECO:0000256" key="1">
    <source>
        <dbReference type="SAM" id="MobiDB-lite"/>
    </source>
</evidence>
<feature type="region of interest" description="Disordered" evidence="1">
    <location>
        <begin position="48"/>
        <end position="74"/>
    </location>
</feature>
<evidence type="ECO:0000313" key="2">
    <source>
        <dbReference type="EMBL" id="MBD8120300.1"/>
    </source>
</evidence>
<feature type="compositionally biased region" description="Basic and acidic residues" evidence="1">
    <location>
        <begin position="9"/>
        <end position="23"/>
    </location>
</feature>
<proteinExistence type="predicted"/>
<comment type="caution">
    <text evidence="2">The sequence shown here is derived from an EMBL/GenBank/DDBJ whole genome shotgun (WGS) entry which is preliminary data.</text>
</comment>